<dbReference type="Gene3D" id="1.10.3720.10">
    <property type="entry name" value="MetI-like"/>
    <property type="match status" value="1"/>
</dbReference>
<keyword evidence="9 10" id="KW-0472">Membrane</keyword>
<proteinExistence type="inferred from homology"/>
<comment type="function">
    <text evidence="1">Part of the binding-protein-dependent transport system for phosphate; probably responsible for the translocation of the substrate across the membrane.</text>
</comment>
<comment type="caution">
    <text evidence="13">The sequence shown here is derived from an EMBL/GenBank/DDBJ whole genome shotgun (WGS) entry which is preliminary data.</text>
</comment>
<evidence type="ECO:0000256" key="6">
    <source>
        <dbReference type="ARBA" id="ARBA00022592"/>
    </source>
</evidence>
<keyword evidence="5 10" id="KW-1003">Cell membrane</keyword>
<evidence type="ECO:0000256" key="7">
    <source>
        <dbReference type="ARBA" id="ARBA00022692"/>
    </source>
</evidence>
<reference evidence="13 14" key="1">
    <citation type="submission" date="2020-04" db="EMBL/GenBank/DDBJ databases">
        <title>Nesterenkonia sp. nov., isolated from marine sediment.</title>
        <authorList>
            <person name="Zhang G."/>
        </authorList>
    </citation>
    <scope>NUCLEOTIDE SEQUENCE [LARGE SCALE GENOMIC DNA]</scope>
    <source>
        <strain evidence="13 14">MY13</strain>
    </source>
</reference>
<dbReference type="Pfam" id="PF00528">
    <property type="entry name" value="BPD_transp_1"/>
    <property type="match status" value="1"/>
</dbReference>
<comment type="similarity">
    <text evidence="3 10">Belongs to the binding-protein-dependent transport system permease family. CysTW subfamily.</text>
</comment>
<evidence type="ECO:0000259" key="12">
    <source>
        <dbReference type="PROSITE" id="PS50928"/>
    </source>
</evidence>
<evidence type="ECO:0000256" key="4">
    <source>
        <dbReference type="ARBA" id="ARBA00022448"/>
    </source>
</evidence>
<name>A0A7X8TJA1_9MICC</name>
<evidence type="ECO:0000313" key="14">
    <source>
        <dbReference type="Proteomes" id="UP000523139"/>
    </source>
</evidence>
<dbReference type="PANTHER" id="PTHR42922">
    <property type="entry name" value="PHOSPHATE TRANSPORT SYSTEM PERMEASE PROTEIN PSTA"/>
    <property type="match status" value="1"/>
</dbReference>
<evidence type="ECO:0000256" key="9">
    <source>
        <dbReference type="ARBA" id="ARBA00023136"/>
    </source>
</evidence>
<feature type="transmembrane region" description="Helical" evidence="10">
    <location>
        <begin position="211"/>
        <end position="240"/>
    </location>
</feature>
<organism evidence="13 14">
    <name type="scientific">Nesterenkonia sedimenti</name>
    <dbReference type="NCBI Taxonomy" id="1463632"/>
    <lineage>
        <taxon>Bacteria</taxon>
        <taxon>Bacillati</taxon>
        <taxon>Actinomycetota</taxon>
        <taxon>Actinomycetes</taxon>
        <taxon>Micrococcales</taxon>
        <taxon>Micrococcaceae</taxon>
        <taxon>Nesterenkonia</taxon>
    </lineage>
</organism>
<evidence type="ECO:0000256" key="1">
    <source>
        <dbReference type="ARBA" id="ARBA00003510"/>
    </source>
</evidence>
<dbReference type="RefSeq" id="WP_168887276.1">
    <property type="nucleotide sequence ID" value="NZ_JABAHY010000005.1"/>
</dbReference>
<feature type="transmembrane region" description="Helical" evidence="10">
    <location>
        <begin position="104"/>
        <end position="129"/>
    </location>
</feature>
<gene>
    <name evidence="13" type="primary">pstA</name>
    <name evidence="13" type="ORF">HGQ17_07135</name>
</gene>
<dbReference type="PANTHER" id="PTHR42922:SF1">
    <property type="entry name" value="PHOSPHATE TRANSPORT SYSTEM PERMEASE PROTEIN PSTA"/>
    <property type="match status" value="1"/>
</dbReference>
<dbReference type="EMBL" id="JABAHY010000005">
    <property type="protein sequence ID" value="NLS09783.1"/>
    <property type="molecule type" value="Genomic_DNA"/>
</dbReference>
<comment type="subcellular location">
    <subcellularLocation>
        <location evidence="2 10">Cell membrane</location>
        <topology evidence="2 10">Multi-pass membrane protein</topology>
    </subcellularLocation>
</comment>
<keyword evidence="6" id="KW-0592">Phosphate transport</keyword>
<evidence type="ECO:0000256" key="10">
    <source>
        <dbReference type="RuleBase" id="RU363043"/>
    </source>
</evidence>
<feature type="transmembrane region" description="Helical" evidence="10">
    <location>
        <begin position="172"/>
        <end position="199"/>
    </location>
</feature>
<dbReference type="AlphaFoldDB" id="A0A7X8TJA1"/>
<feature type="transmembrane region" description="Helical" evidence="10">
    <location>
        <begin position="252"/>
        <end position="271"/>
    </location>
</feature>
<dbReference type="GO" id="GO:0005315">
    <property type="term" value="F:phosphate transmembrane transporter activity"/>
    <property type="evidence" value="ECO:0007669"/>
    <property type="project" value="InterPro"/>
</dbReference>
<dbReference type="NCBIfam" id="TIGR00974">
    <property type="entry name" value="3a0107s02c"/>
    <property type="match status" value="1"/>
</dbReference>
<evidence type="ECO:0000313" key="13">
    <source>
        <dbReference type="EMBL" id="NLS09783.1"/>
    </source>
</evidence>
<feature type="domain" description="ABC transmembrane type-1" evidence="12">
    <location>
        <begin position="173"/>
        <end position="394"/>
    </location>
</feature>
<feature type="transmembrane region" description="Helical" evidence="10">
    <location>
        <begin position="377"/>
        <end position="402"/>
    </location>
</feature>
<protein>
    <recommendedName>
        <fullName evidence="10">Phosphate transport system permease protein PstA</fullName>
    </recommendedName>
</protein>
<evidence type="ECO:0000256" key="2">
    <source>
        <dbReference type="ARBA" id="ARBA00004651"/>
    </source>
</evidence>
<dbReference type="InterPro" id="IPR035906">
    <property type="entry name" value="MetI-like_sf"/>
</dbReference>
<feature type="transmembrane region" description="Helical" evidence="10">
    <location>
        <begin position="45"/>
        <end position="65"/>
    </location>
</feature>
<feature type="region of interest" description="Disordered" evidence="11">
    <location>
        <begin position="1"/>
        <end position="26"/>
    </location>
</feature>
<feature type="transmembrane region" description="Helical" evidence="10">
    <location>
        <begin position="71"/>
        <end position="92"/>
    </location>
</feature>
<keyword evidence="7 10" id="KW-0812">Transmembrane</keyword>
<evidence type="ECO:0000256" key="3">
    <source>
        <dbReference type="ARBA" id="ARBA00007069"/>
    </source>
</evidence>
<evidence type="ECO:0000256" key="5">
    <source>
        <dbReference type="ARBA" id="ARBA00022475"/>
    </source>
</evidence>
<dbReference type="Proteomes" id="UP000523139">
    <property type="component" value="Unassembled WGS sequence"/>
</dbReference>
<dbReference type="PROSITE" id="PS50928">
    <property type="entry name" value="ABC_TM1"/>
    <property type="match status" value="1"/>
</dbReference>
<evidence type="ECO:0000256" key="8">
    <source>
        <dbReference type="ARBA" id="ARBA00022989"/>
    </source>
</evidence>
<keyword evidence="4" id="KW-0813">Transport</keyword>
<keyword evidence="14" id="KW-1185">Reference proteome</keyword>
<dbReference type="InterPro" id="IPR005672">
    <property type="entry name" value="Phosphate_PstA"/>
</dbReference>
<dbReference type="InterPro" id="IPR051408">
    <property type="entry name" value="Phosphate_transprt_permease"/>
</dbReference>
<evidence type="ECO:0000256" key="11">
    <source>
        <dbReference type="SAM" id="MobiDB-lite"/>
    </source>
</evidence>
<dbReference type="SUPFAM" id="SSF161098">
    <property type="entry name" value="MetI-like"/>
    <property type="match status" value="1"/>
</dbReference>
<dbReference type="CDD" id="cd06261">
    <property type="entry name" value="TM_PBP2"/>
    <property type="match status" value="1"/>
</dbReference>
<feature type="transmembrane region" description="Helical" evidence="10">
    <location>
        <begin position="303"/>
        <end position="324"/>
    </location>
</feature>
<sequence>MTQSTKDKTPTASSVQGPAGPSTEVDPAQIIRPKSLTAGNRLPKWFMPAVLAGAAVLGAAISSAIGFTITLWLILTAILYVIGVYTITRIKVGPRKATDMLWRNLVYIAFVLALIPLVSVIYSVSVVGFQGLTNPGFLTSEFVDADGRRMRSSVDQGTEAGEHGVMGGIAHALVGSLAITLTATIISVPIGLLTSIYLVEYARGGPLSRGITFFVDVMTGIPSIVAGLFGAAAMVFFLGIGNSLGLPMPSQSRMGLTAAVALCVLMIPVVVRTTEEMLRVVPNELREASYALGVRKWRTILKVVIPTAISGIAAGVTLAVARVIGETAPILITAGMTEFINWNMVSGWMATLPVFIYEQFTRPTDPNFSDPSHQRAWGAALVLIMIVMTLNLIARLVAHFFAPKKTGR</sequence>
<dbReference type="GO" id="GO:0035435">
    <property type="term" value="P:phosphate ion transmembrane transport"/>
    <property type="evidence" value="ECO:0007669"/>
    <property type="project" value="InterPro"/>
</dbReference>
<dbReference type="GO" id="GO:0005886">
    <property type="term" value="C:plasma membrane"/>
    <property type="evidence" value="ECO:0007669"/>
    <property type="project" value="UniProtKB-SubCell"/>
</dbReference>
<dbReference type="InterPro" id="IPR000515">
    <property type="entry name" value="MetI-like"/>
</dbReference>
<keyword evidence="8 10" id="KW-1133">Transmembrane helix</keyword>
<accession>A0A7X8TJA1</accession>